<dbReference type="RefSeq" id="WP_125959084.1">
    <property type="nucleotide sequence ID" value="NZ_BAAAEL010000001.1"/>
</dbReference>
<dbReference type="InterPro" id="IPR007450">
    <property type="entry name" value="BamE_dom"/>
</dbReference>
<keyword evidence="1" id="KW-0732">Signal</keyword>
<feature type="domain" description="Outer membrane protein assembly factor BamE" evidence="3">
    <location>
        <begin position="32"/>
        <end position="109"/>
    </location>
</feature>
<sequence length="163" mass="17197">MKLFAHHGIAVAAVALAALGLGGCTRVRTHQGYVIDADLVNAVQPGVDNRESVTSTLGHPTFTGQFGSGNTEWYYLSRDSRNLAFNRPNPKEQTTIRVRFDQNGTVQSIDRTGIEQVASISPSGKKTPTLGRHQSFFQDLFGNIGSVGAAGMGGGPGGGNPNQ</sequence>
<dbReference type="Proteomes" id="UP001380365">
    <property type="component" value="Unassembled WGS sequence"/>
</dbReference>
<protein>
    <submittedName>
        <fullName evidence="4">Outer membrane protein assembly factor BamE</fullName>
    </submittedName>
</protein>
<evidence type="ECO:0000313" key="5">
    <source>
        <dbReference type="Proteomes" id="UP001380365"/>
    </source>
</evidence>
<evidence type="ECO:0000313" key="4">
    <source>
        <dbReference type="EMBL" id="MEJ5093977.1"/>
    </source>
</evidence>
<dbReference type="EMBL" id="JBBGZA010000001">
    <property type="protein sequence ID" value="MEJ5093977.1"/>
    <property type="molecule type" value="Genomic_DNA"/>
</dbReference>
<proteinExistence type="predicted"/>
<reference evidence="4 5" key="1">
    <citation type="submission" date="2023-12" db="EMBL/GenBank/DDBJ databases">
        <title>Gut-associated functions are favored during microbiome assembly across C. elegans life.</title>
        <authorList>
            <person name="Zimmermann J."/>
        </authorList>
    </citation>
    <scope>NUCLEOTIDE SEQUENCE [LARGE SCALE GENOMIC DNA]</scope>
    <source>
        <strain evidence="4 5">JUb134</strain>
    </source>
</reference>
<evidence type="ECO:0000256" key="2">
    <source>
        <dbReference type="ARBA" id="ARBA00023136"/>
    </source>
</evidence>
<keyword evidence="2" id="KW-0472">Membrane</keyword>
<name>A0ABU8Q4Y5_9SPHN</name>
<organism evidence="4 5">
    <name type="scientific">Sphingomonas molluscorum</name>
    <dbReference type="NCBI Taxonomy" id="418184"/>
    <lineage>
        <taxon>Bacteria</taxon>
        <taxon>Pseudomonadati</taxon>
        <taxon>Pseudomonadota</taxon>
        <taxon>Alphaproteobacteria</taxon>
        <taxon>Sphingomonadales</taxon>
        <taxon>Sphingomonadaceae</taxon>
        <taxon>Sphingomonas</taxon>
    </lineage>
</organism>
<dbReference type="Gene3D" id="3.30.1450.10">
    <property type="match status" value="1"/>
</dbReference>
<evidence type="ECO:0000256" key="1">
    <source>
        <dbReference type="ARBA" id="ARBA00022729"/>
    </source>
</evidence>
<keyword evidence="5" id="KW-1185">Reference proteome</keyword>
<gene>
    <name evidence="4" type="primary">bamE</name>
    <name evidence="4" type="ORF">WH159_05435</name>
</gene>
<evidence type="ECO:0000259" key="3">
    <source>
        <dbReference type="Pfam" id="PF04355"/>
    </source>
</evidence>
<dbReference type="InterPro" id="IPR037873">
    <property type="entry name" value="BamE-like"/>
</dbReference>
<accession>A0ABU8Q4Y5</accession>
<dbReference type="PROSITE" id="PS51257">
    <property type="entry name" value="PROKAR_LIPOPROTEIN"/>
    <property type="match status" value="1"/>
</dbReference>
<dbReference type="Pfam" id="PF04355">
    <property type="entry name" value="BamE"/>
    <property type="match status" value="1"/>
</dbReference>
<comment type="caution">
    <text evidence="4">The sequence shown here is derived from an EMBL/GenBank/DDBJ whole genome shotgun (WGS) entry which is preliminary data.</text>
</comment>